<feature type="transmembrane region" description="Helical" evidence="1">
    <location>
        <begin position="154"/>
        <end position="172"/>
    </location>
</feature>
<evidence type="ECO:0000313" key="3">
    <source>
        <dbReference type="EMBL" id="KKR06006.1"/>
    </source>
</evidence>
<dbReference type="Proteomes" id="UP000034799">
    <property type="component" value="Unassembled WGS sequence"/>
</dbReference>
<proteinExistence type="predicted"/>
<feature type="transmembrane region" description="Helical" evidence="1">
    <location>
        <begin position="303"/>
        <end position="322"/>
    </location>
</feature>
<feature type="transmembrane region" description="Helical" evidence="1">
    <location>
        <begin position="117"/>
        <end position="142"/>
    </location>
</feature>
<feature type="domain" description="Acyltransferase 3" evidence="2">
    <location>
        <begin position="10"/>
        <end position="320"/>
    </location>
</feature>
<feature type="transmembrane region" description="Helical" evidence="1">
    <location>
        <begin position="12"/>
        <end position="29"/>
    </location>
</feature>
<dbReference type="AlphaFoldDB" id="A0A0G0MZH4"/>
<evidence type="ECO:0000313" key="4">
    <source>
        <dbReference type="Proteomes" id="UP000034799"/>
    </source>
</evidence>
<sequence>MNLDRRYYPEVDKLKAFATIIVILTHILAEHKGGAPYLNLIWELIHFSVGIFVFVSGFLHATSKDVPITYQDIWRSIAKRVIRIVKPYYLYVLLFIVAMAIMGRFGELIQKADWKYVFNTVFLLGGVGYAWIPRLFLSLYIVIISLQLLSRVRAFKYIIIAFLILSMIFSAITQFVEIDFLSKFNFVFGWFIIYIAGFFLQKFYKHINVTWVFAISSIGTLILLGILLLFGLNTSLFHNEYPPTPYFILYNLAVIALLWMIATKVNLLGVVHSAVEWLSRHAYEMFLYHLLFLYIIFRSVRINIVVDFFLVLFSTVLLIVGMEKIQEALKRRLPLKSF</sequence>
<evidence type="ECO:0000256" key="1">
    <source>
        <dbReference type="SAM" id="Phobius"/>
    </source>
</evidence>
<feature type="transmembrane region" description="Helical" evidence="1">
    <location>
        <begin position="247"/>
        <end position="269"/>
    </location>
</feature>
<reference evidence="3 4" key="1">
    <citation type="journal article" date="2015" name="Nature">
        <title>rRNA introns, odd ribosomes, and small enigmatic genomes across a large radiation of phyla.</title>
        <authorList>
            <person name="Brown C.T."/>
            <person name="Hug L.A."/>
            <person name="Thomas B.C."/>
            <person name="Sharon I."/>
            <person name="Castelle C.J."/>
            <person name="Singh A."/>
            <person name="Wilkins M.J."/>
            <person name="Williams K.H."/>
            <person name="Banfield J.F."/>
        </authorList>
    </citation>
    <scope>NUCLEOTIDE SEQUENCE [LARGE SCALE GENOMIC DNA]</scope>
</reference>
<keyword evidence="1" id="KW-0812">Transmembrane</keyword>
<dbReference type="GO" id="GO:0016747">
    <property type="term" value="F:acyltransferase activity, transferring groups other than amino-acyl groups"/>
    <property type="evidence" value="ECO:0007669"/>
    <property type="project" value="InterPro"/>
</dbReference>
<keyword evidence="1" id="KW-0472">Membrane</keyword>
<gene>
    <name evidence="3" type="ORF">UT34_C0001G0046</name>
</gene>
<accession>A0A0G0MZH4</accession>
<name>A0A0G0MZH4_9BACT</name>
<dbReference type="EMBL" id="LBWK01000001">
    <property type="protein sequence ID" value="KKR06006.1"/>
    <property type="molecule type" value="Genomic_DNA"/>
</dbReference>
<evidence type="ECO:0000259" key="2">
    <source>
        <dbReference type="Pfam" id="PF01757"/>
    </source>
</evidence>
<feature type="transmembrane region" description="Helical" evidence="1">
    <location>
        <begin position="211"/>
        <end position="232"/>
    </location>
</feature>
<feature type="transmembrane region" description="Helical" evidence="1">
    <location>
        <begin position="41"/>
        <end position="61"/>
    </location>
</feature>
<dbReference type="InterPro" id="IPR002656">
    <property type="entry name" value="Acyl_transf_3_dom"/>
</dbReference>
<feature type="transmembrane region" description="Helical" evidence="1">
    <location>
        <begin position="88"/>
        <end position="105"/>
    </location>
</feature>
<feature type="transmembrane region" description="Helical" evidence="1">
    <location>
        <begin position="184"/>
        <end position="204"/>
    </location>
</feature>
<keyword evidence="1" id="KW-1133">Transmembrane helix</keyword>
<protein>
    <recommendedName>
        <fullName evidence="2">Acyltransferase 3 domain-containing protein</fullName>
    </recommendedName>
</protein>
<feature type="transmembrane region" description="Helical" evidence="1">
    <location>
        <begin position="281"/>
        <end position="297"/>
    </location>
</feature>
<dbReference type="Pfam" id="PF01757">
    <property type="entry name" value="Acyl_transf_3"/>
    <property type="match status" value="1"/>
</dbReference>
<organism evidence="3 4">
    <name type="scientific">candidate division WS6 bacterium GW2011_GWF2_39_15</name>
    <dbReference type="NCBI Taxonomy" id="1619100"/>
    <lineage>
        <taxon>Bacteria</taxon>
        <taxon>Candidatus Dojkabacteria</taxon>
    </lineage>
</organism>
<comment type="caution">
    <text evidence="3">The sequence shown here is derived from an EMBL/GenBank/DDBJ whole genome shotgun (WGS) entry which is preliminary data.</text>
</comment>